<name>A0A1Y1QB34_9GAMM</name>
<sequence length="66" mass="7139">MKHPIPRWTFIVTPIVLLAMILTPWGEINATQPEAAPLALVLIAIGNAFVLISITHWIKAVIGGAK</sequence>
<comment type="caution">
    <text evidence="2">The sequence shown here is derived from an EMBL/GenBank/DDBJ whole genome shotgun (WGS) entry which is preliminary data.</text>
</comment>
<protein>
    <submittedName>
        <fullName evidence="2">Uncharacterized protein</fullName>
    </submittedName>
</protein>
<keyword evidence="1" id="KW-0472">Membrane</keyword>
<dbReference type="EMBL" id="MTEJ01000564">
    <property type="protein sequence ID" value="OQX01591.1"/>
    <property type="molecule type" value="Genomic_DNA"/>
</dbReference>
<reference evidence="2 3" key="1">
    <citation type="submission" date="2017-01" db="EMBL/GenBank/DDBJ databases">
        <title>Novel large sulfur bacteria in the metagenomes of groundwater-fed chemosynthetic microbial mats in the Lake Huron basin.</title>
        <authorList>
            <person name="Sharrar A.M."/>
            <person name="Flood B.E."/>
            <person name="Bailey J.V."/>
            <person name="Jones D.S."/>
            <person name="Biddanda B."/>
            <person name="Ruberg S.A."/>
            <person name="Marcus D.N."/>
            <person name="Dick G.J."/>
        </authorList>
    </citation>
    <scope>NUCLEOTIDE SEQUENCE [LARGE SCALE GENOMIC DNA]</scope>
    <source>
        <strain evidence="2">A8</strain>
    </source>
</reference>
<accession>A0A1Y1QB34</accession>
<evidence type="ECO:0000313" key="2">
    <source>
        <dbReference type="EMBL" id="OQX01591.1"/>
    </source>
</evidence>
<feature type="transmembrane region" description="Helical" evidence="1">
    <location>
        <begin position="7"/>
        <end position="26"/>
    </location>
</feature>
<evidence type="ECO:0000256" key="1">
    <source>
        <dbReference type="SAM" id="Phobius"/>
    </source>
</evidence>
<proteinExistence type="predicted"/>
<organism evidence="2 3">
    <name type="scientific">Thiothrix lacustris</name>
    <dbReference type="NCBI Taxonomy" id="525917"/>
    <lineage>
        <taxon>Bacteria</taxon>
        <taxon>Pseudomonadati</taxon>
        <taxon>Pseudomonadota</taxon>
        <taxon>Gammaproteobacteria</taxon>
        <taxon>Thiotrichales</taxon>
        <taxon>Thiotrichaceae</taxon>
        <taxon>Thiothrix</taxon>
    </lineage>
</organism>
<feature type="transmembrane region" description="Helical" evidence="1">
    <location>
        <begin position="38"/>
        <end position="58"/>
    </location>
</feature>
<dbReference type="AlphaFoldDB" id="A0A1Y1QB34"/>
<keyword evidence="1" id="KW-1133">Transmembrane helix</keyword>
<evidence type="ECO:0000313" key="3">
    <source>
        <dbReference type="Proteomes" id="UP000192491"/>
    </source>
</evidence>
<gene>
    <name evidence="2" type="ORF">BWK73_45515</name>
</gene>
<keyword evidence="1" id="KW-0812">Transmembrane</keyword>
<dbReference type="Proteomes" id="UP000192491">
    <property type="component" value="Unassembled WGS sequence"/>
</dbReference>